<accession>A0ACC0HGL1</accession>
<organism evidence="1 2">
    <name type="scientific">Camellia lanceoleosa</name>
    <dbReference type="NCBI Taxonomy" id="1840588"/>
    <lineage>
        <taxon>Eukaryota</taxon>
        <taxon>Viridiplantae</taxon>
        <taxon>Streptophyta</taxon>
        <taxon>Embryophyta</taxon>
        <taxon>Tracheophyta</taxon>
        <taxon>Spermatophyta</taxon>
        <taxon>Magnoliopsida</taxon>
        <taxon>eudicotyledons</taxon>
        <taxon>Gunneridae</taxon>
        <taxon>Pentapetalae</taxon>
        <taxon>asterids</taxon>
        <taxon>Ericales</taxon>
        <taxon>Theaceae</taxon>
        <taxon>Camellia</taxon>
    </lineage>
</organism>
<protein>
    <submittedName>
        <fullName evidence="1">Uncharacterized protein</fullName>
    </submittedName>
</protein>
<evidence type="ECO:0000313" key="1">
    <source>
        <dbReference type="EMBL" id="KAI8012286.1"/>
    </source>
</evidence>
<name>A0ACC0HGL1_9ERIC</name>
<dbReference type="EMBL" id="CM045762">
    <property type="protein sequence ID" value="KAI8012286.1"/>
    <property type="molecule type" value="Genomic_DNA"/>
</dbReference>
<keyword evidence="2" id="KW-1185">Reference proteome</keyword>
<sequence>MSATDFHLHTPRQTSTGENINSSRHLNPDQQNILCSRIQSREAEKITAASLLGSLQQQTTPSSRPLLRPPNRLPLYQISRSLPNHQHFIITAASRPLQQQTTSSSRPLLQPTLQQSKTQQTSQQQASH</sequence>
<evidence type="ECO:0000313" key="2">
    <source>
        <dbReference type="Proteomes" id="UP001060215"/>
    </source>
</evidence>
<comment type="caution">
    <text evidence="1">The sequence shown here is derived from an EMBL/GenBank/DDBJ whole genome shotgun (WGS) entry which is preliminary data.</text>
</comment>
<reference evidence="1 2" key="1">
    <citation type="journal article" date="2022" name="Plant J.">
        <title>Chromosome-level genome of Camellia lanceoleosa provides a valuable resource for understanding genome evolution and self-incompatibility.</title>
        <authorList>
            <person name="Gong W."/>
            <person name="Xiao S."/>
            <person name="Wang L."/>
            <person name="Liao Z."/>
            <person name="Chang Y."/>
            <person name="Mo W."/>
            <person name="Hu G."/>
            <person name="Li W."/>
            <person name="Zhao G."/>
            <person name="Zhu H."/>
            <person name="Hu X."/>
            <person name="Ji K."/>
            <person name="Xiang X."/>
            <person name="Song Q."/>
            <person name="Yuan D."/>
            <person name="Jin S."/>
            <person name="Zhang L."/>
        </authorList>
    </citation>
    <scope>NUCLEOTIDE SEQUENCE [LARGE SCALE GENOMIC DNA]</scope>
    <source>
        <strain evidence="1">SQ_2022a</strain>
    </source>
</reference>
<dbReference type="Proteomes" id="UP001060215">
    <property type="component" value="Chromosome 5"/>
</dbReference>
<proteinExistence type="predicted"/>
<gene>
    <name evidence="1" type="ORF">LOK49_LG06G03227</name>
</gene>